<dbReference type="Gene3D" id="3.40.390.70">
    <property type="match status" value="1"/>
</dbReference>
<dbReference type="Proteomes" id="UP000445000">
    <property type="component" value="Unassembled WGS sequence"/>
</dbReference>
<comment type="caution">
    <text evidence="1">The sequence shown here is derived from an EMBL/GenBank/DDBJ whole genome shotgun (WGS) entry which is preliminary data.</text>
</comment>
<dbReference type="Pfam" id="PF15887">
    <property type="entry name" value="Peptidase_Mx"/>
    <property type="match status" value="1"/>
</dbReference>
<dbReference type="RefSeq" id="WP_161812984.1">
    <property type="nucleotide sequence ID" value="NZ_BLJN01000003.1"/>
</dbReference>
<evidence type="ECO:0000313" key="2">
    <source>
        <dbReference type="Proteomes" id="UP000445000"/>
    </source>
</evidence>
<protein>
    <recommendedName>
        <fullName evidence="3">Zinc-binding metallo-peptidase</fullName>
    </recommendedName>
</protein>
<keyword evidence="2" id="KW-1185">Reference proteome</keyword>
<sequence length="353" mass="42990">MATRIKRAPARRRVRSREPAWTRLSDEELLQKRFCDLRLTLRHTEIDSHIRQIRRDLKRRGILFAPHVWLSEEWFSPDGVPGIAIAFYMAHPRLMRLERKMMDEVEGGNANWLTRIMRHEFAHALDNAYRIRRRKEWRETFGDPERRYPNVYRPRPASRDFVLHLGHWYAQSHPTEDWAETFAVWMQPKARWRRDYQGWPALEKLEYVDRLMIELSGTLPHVMNRSLIEPIGKNKTTLAEHYRRKRARYDFDTPDAYDLRLKRVFGKYQKGRRRVRASTFVRQSRPELERWLMRRSRLYPYLVHHVLRTVTQRCRELDLVLDTSKHEAKRSLLGVLERILIDMLRRDRERYTL</sequence>
<evidence type="ECO:0008006" key="3">
    <source>
        <dbReference type="Google" id="ProtNLM"/>
    </source>
</evidence>
<dbReference type="AlphaFoldDB" id="A0A829YDF5"/>
<gene>
    <name evidence="1" type="ORF">GCM10011487_33170</name>
</gene>
<organism evidence="1 2">
    <name type="scientific">Steroidobacter agaridevorans</name>
    <dbReference type="NCBI Taxonomy" id="2695856"/>
    <lineage>
        <taxon>Bacteria</taxon>
        <taxon>Pseudomonadati</taxon>
        <taxon>Pseudomonadota</taxon>
        <taxon>Gammaproteobacteria</taxon>
        <taxon>Steroidobacterales</taxon>
        <taxon>Steroidobacteraceae</taxon>
        <taxon>Steroidobacter</taxon>
    </lineage>
</organism>
<dbReference type="EMBL" id="BLJN01000003">
    <property type="protein sequence ID" value="GFE81317.1"/>
    <property type="molecule type" value="Genomic_DNA"/>
</dbReference>
<proteinExistence type="predicted"/>
<reference evidence="2" key="1">
    <citation type="submission" date="2020-01" db="EMBL/GenBank/DDBJ databases">
        <title>'Steroidobacter agaridevorans' sp. nov., agar-degrading bacteria isolated from rhizosphere soils.</title>
        <authorList>
            <person name="Ikenaga M."/>
            <person name="Kataoka M."/>
            <person name="Murouchi A."/>
            <person name="Katsuragi S."/>
            <person name="Sakai M."/>
        </authorList>
    </citation>
    <scope>NUCLEOTIDE SEQUENCE [LARGE SCALE GENOMIC DNA]</scope>
    <source>
        <strain evidence="2">YU21-B</strain>
    </source>
</reference>
<name>A0A829YDF5_9GAMM</name>
<evidence type="ECO:0000313" key="1">
    <source>
        <dbReference type="EMBL" id="GFE81317.1"/>
    </source>
</evidence>
<accession>A0A829YDF5</accession>
<dbReference type="InterPro" id="IPR031321">
    <property type="entry name" value="UCP012641"/>
</dbReference>